<dbReference type="AlphaFoldDB" id="A0A537M2T8"/>
<comment type="caution">
    <text evidence="1">The sequence shown here is derived from an EMBL/GenBank/DDBJ whole genome shotgun (WGS) entry which is preliminary data.</text>
</comment>
<accession>A0A537M2T8</accession>
<gene>
    <name evidence="1" type="ORF">E6H02_03065</name>
</gene>
<reference evidence="1 2" key="1">
    <citation type="journal article" date="2019" name="Nat. Microbiol.">
        <title>Mediterranean grassland soil C-N compound turnover is dependent on rainfall and depth, and is mediated by genomically divergent microorganisms.</title>
        <authorList>
            <person name="Diamond S."/>
            <person name="Andeer P.F."/>
            <person name="Li Z."/>
            <person name="Crits-Christoph A."/>
            <person name="Burstein D."/>
            <person name="Anantharaman K."/>
            <person name="Lane K.R."/>
            <person name="Thomas B.C."/>
            <person name="Pan C."/>
            <person name="Northen T.R."/>
            <person name="Banfield J.F."/>
        </authorList>
    </citation>
    <scope>NUCLEOTIDE SEQUENCE [LARGE SCALE GENOMIC DNA]</scope>
    <source>
        <strain evidence="1">NP_5</strain>
    </source>
</reference>
<evidence type="ECO:0000313" key="1">
    <source>
        <dbReference type="EMBL" id="TMJ14546.1"/>
    </source>
</evidence>
<organism evidence="1 2">
    <name type="scientific">Candidatus Segetimicrobium genomatis</name>
    <dbReference type="NCBI Taxonomy" id="2569760"/>
    <lineage>
        <taxon>Bacteria</taxon>
        <taxon>Bacillati</taxon>
        <taxon>Candidatus Sysuimicrobiota</taxon>
        <taxon>Candidatus Sysuimicrobiia</taxon>
        <taxon>Candidatus Sysuimicrobiales</taxon>
        <taxon>Candidatus Segetimicrobiaceae</taxon>
        <taxon>Candidatus Segetimicrobium</taxon>
    </lineage>
</organism>
<sequence>MDVPRRDPWGQLWGCLTALRQHAARLRSLSQHEPLAQRGAGYPHAGLARPHADEVREVLSAVQARLEEVRTLLPTVLPAGVSLAGIAATEAPEEIGRRVDTLIRLASTLAQEAFQPLPPLPPHAPPYLVEPPGHDLAGTKAVLLAGGIEEIATVVRTAMLSAVNAGSG</sequence>
<evidence type="ECO:0000313" key="2">
    <source>
        <dbReference type="Proteomes" id="UP000320393"/>
    </source>
</evidence>
<proteinExistence type="predicted"/>
<dbReference type="EMBL" id="VBAM01000099">
    <property type="protein sequence ID" value="TMJ14546.1"/>
    <property type="molecule type" value="Genomic_DNA"/>
</dbReference>
<protein>
    <submittedName>
        <fullName evidence="1">Uncharacterized protein</fullName>
    </submittedName>
</protein>
<name>A0A537M2T8_9BACT</name>
<dbReference type="Proteomes" id="UP000320393">
    <property type="component" value="Unassembled WGS sequence"/>
</dbReference>